<comment type="caution">
    <text evidence="2">The sequence shown here is derived from an EMBL/GenBank/DDBJ whole genome shotgun (WGS) entry which is preliminary data.</text>
</comment>
<dbReference type="AlphaFoldDB" id="M2ATK9"/>
<evidence type="ECO:0000313" key="3">
    <source>
        <dbReference type="Proteomes" id="UP000011529"/>
    </source>
</evidence>
<evidence type="ECO:0000256" key="1">
    <source>
        <dbReference type="SAM" id="MobiDB-lite"/>
    </source>
</evidence>
<sequence length="67" mass="7345">MTLTVRQATPITHFSIPAVSPARGLFPDPGSPRNTLKSLTDPRKRKEFTNSLLTAADPPLDTSRNWG</sequence>
<evidence type="ECO:0000313" key="2">
    <source>
        <dbReference type="EMBL" id="EMB16017.1"/>
    </source>
</evidence>
<gene>
    <name evidence="2" type="ORF">RE6C_03275</name>
</gene>
<reference evidence="2" key="1">
    <citation type="submission" date="2012-11" db="EMBL/GenBank/DDBJ databases">
        <title>Permanent draft genomes of Rhodopirellula europaea strain SH398 and 6C.</title>
        <authorList>
            <person name="Richter M."/>
            <person name="Richter-Heitmann T."/>
            <person name="Frank C."/>
            <person name="Harder J."/>
            <person name="Glockner F.O."/>
        </authorList>
    </citation>
    <scope>NUCLEOTIDE SEQUENCE</scope>
    <source>
        <strain evidence="2">6C</strain>
    </source>
</reference>
<dbReference type="EMBL" id="ANMO01000142">
    <property type="protein sequence ID" value="EMB16017.1"/>
    <property type="molecule type" value="Genomic_DNA"/>
</dbReference>
<feature type="region of interest" description="Disordered" evidence="1">
    <location>
        <begin position="19"/>
        <end position="67"/>
    </location>
</feature>
<proteinExistence type="predicted"/>
<name>M2ATK9_9BACT</name>
<accession>M2ATK9</accession>
<keyword evidence="3" id="KW-1185">Reference proteome</keyword>
<protein>
    <submittedName>
        <fullName evidence="2">Uncharacterized protein</fullName>
    </submittedName>
</protein>
<reference evidence="2" key="2">
    <citation type="journal article" date="2013" name="Mar. Genomics">
        <title>Expression of sulfatases in Rhodopirellula baltica and the diversity of sulfatases in the genus Rhodopirellula.</title>
        <authorList>
            <person name="Wegner C.E."/>
            <person name="Richter-Heitmann T."/>
            <person name="Klindworth A."/>
            <person name="Klockow C."/>
            <person name="Richter M."/>
            <person name="Achstetter T."/>
            <person name="Glockner F.O."/>
            <person name="Harder J."/>
        </authorList>
    </citation>
    <scope>NUCLEOTIDE SEQUENCE [LARGE SCALE GENOMIC DNA]</scope>
    <source>
        <strain evidence="2">6C</strain>
    </source>
</reference>
<dbReference type="Proteomes" id="UP000011529">
    <property type="component" value="Unassembled WGS sequence"/>
</dbReference>
<organism evidence="2 3">
    <name type="scientific">Rhodopirellula europaea 6C</name>
    <dbReference type="NCBI Taxonomy" id="1263867"/>
    <lineage>
        <taxon>Bacteria</taxon>
        <taxon>Pseudomonadati</taxon>
        <taxon>Planctomycetota</taxon>
        <taxon>Planctomycetia</taxon>
        <taxon>Pirellulales</taxon>
        <taxon>Pirellulaceae</taxon>
        <taxon>Rhodopirellula</taxon>
    </lineage>
</organism>